<accession>A0A072V893</accession>
<dbReference type="EnsemblPlants" id="KEH37841">
    <property type="protein sequence ID" value="KEH37841"/>
    <property type="gene ID" value="MTR_2g449800"/>
</dbReference>
<evidence type="ECO:0000313" key="4">
    <source>
        <dbReference type="Proteomes" id="UP000002051"/>
    </source>
</evidence>
<protein>
    <submittedName>
        <fullName evidence="2">Transmembrane protein, putative</fullName>
    </submittedName>
</protein>
<proteinExistence type="predicted"/>
<name>A0A072V893_MEDTR</name>
<dbReference type="PANTHER" id="PTHR33116:SF78">
    <property type="entry name" value="OS12G0587133 PROTEIN"/>
    <property type="match status" value="1"/>
</dbReference>
<dbReference type="EMBL" id="CM001218">
    <property type="protein sequence ID" value="KEH37841.1"/>
    <property type="molecule type" value="Genomic_DNA"/>
</dbReference>
<keyword evidence="1 2" id="KW-0812">Transmembrane</keyword>
<sequence length="237" mass="26825">MIQVDTTRNVVPSMIHCSLHTSVYAHSTCVFASTLHRVLASAVTTHVVTVRFLRSLSELDITCHKLTTFGVSVRCLIAVALTTVSLSRLASIKGHVKMIVNKKEVQTRLIWPFSVYTNPRRISTWEPLLESLRNKLNSWGNKHVSLGGRVVLLNAVLNAIPIFYLSFFKLPVRVWKKVVRIQREFLWGGGKKVNWVKWSTVCQPRAKGGLGVRDMRVVVNISLLAKWSWNPKACLLR</sequence>
<evidence type="ECO:0000256" key="1">
    <source>
        <dbReference type="SAM" id="Phobius"/>
    </source>
</evidence>
<reference evidence="3" key="3">
    <citation type="submission" date="2015-04" db="UniProtKB">
        <authorList>
            <consortium name="EnsemblPlants"/>
        </authorList>
    </citation>
    <scope>IDENTIFICATION</scope>
    <source>
        <strain evidence="3">cv. Jemalong A17</strain>
    </source>
</reference>
<keyword evidence="1" id="KW-0472">Membrane</keyword>
<keyword evidence="4" id="KW-1185">Reference proteome</keyword>
<keyword evidence="1" id="KW-1133">Transmembrane helix</keyword>
<dbReference type="PANTHER" id="PTHR33116">
    <property type="entry name" value="REVERSE TRANSCRIPTASE ZINC-BINDING DOMAIN-CONTAINING PROTEIN-RELATED-RELATED"/>
    <property type="match status" value="1"/>
</dbReference>
<dbReference type="STRING" id="3880.A0A072V893"/>
<gene>
    <name evidence="2" type="ordered locus">MTR_2g449800</name>
</gene>
<reference evidence="2 4" key="1">
    <citation type="journal article" date="2011" name="Nature">
        <title>The Medicago genome provides insight into the evolution of rhizobial symbioses.</title>
        <authorList>
            <person name="Young N.D."/>
            <person name="Debelle F."/>
            <person name="Oldroyd G.E."/>
            <person name="Geurts R."/>
            <person name="Cannon S.B."/>
            <person name="Udvardi M.K."/>
            <person name="Benedito V.A."/>
            <person name="Mayer K.F."/>
            <person name="Gouzy J."/>
            <person name="Schoof H."/>
            <person name="Van de Peer Y."/>
            <person name="Proost S."/>
            <person name="Cook D.R."/>
            <person name="Meyers B.C."/>
            <person name="Spannagl M."/>
            <person name="Cheung F."/>
            <person name="De Mita S."/>
            <person name="Krishnakumar V."/>
            <person name="Gundlach H."/>
            <person name="Zhou S."/>
            <person name="Mudge J."/>
            <person name="Bharti A.K."/>
            <person name="Murray J.D."/>
            <person name="Naoumkina M.A."/>
            <person name="Rosen B."/>
            <person name="Silverstein K.A."/>
            <person name="Tang H."/>
            <person name="Rombauts S."/>
            <person name="Zhao P.X."/>
            <person name="Zhou P."/>
            <person name="Barbe V."/>
            <person name="Bardou P."/>
            <person name="Bechner M."/>
            <person name="Bellec A."/>
            <person name="Berger A."/>
            <person name="Berges H."/>
            <person name="Bidwell S."/>
            <person name="Bisseling T."/>
            <person name="Choisne N."/>
            <person name="Couloux A."/>
            <person name="Denny R."/>
            <person name="Deshpande S."/>
            <person name="Dai X."/>
            <person name="Doyle J.J."/>
            <person name="Dudez A.M."/>
            <person name="Farmer A.D."/>
            <person name="Fouteau S."/>
            <person name="Franken C."/>
            <person name="Gibelin C."/>
            <person name="Gish J."/>
            <person name="Goldstein S."/>
            <person name="Gonzalez A.J."/>
            <person name="Green P.J."/>
            <person name="Hallab A."/>
            <person name="Hartog M."/>
            <person name="Hua A."/>
            <person name="Humphray S.J."/>
            <person name="Jeong D.H."/>
            <person name="Jing Y."/>
            <person name="Jocker A."/>
            <person name="Kenton S.M."/>
            <person name="Kim D.J."/>
            <person name="Klee K."/>
            <person name="Lai H."/>
            <person name="Lang C."/>
            <person name="Lin S."/>
            <person name="Macmil S.L."/>
            <person name="Magdelenat G."/>
            <person name="Matthews L."/>
            <person name="McCorrison J."/>
            <person name="Monaghan E.L."/>
            <person name="Mun J.H."/>
            <person name="Najar F.Z."/>
            <person name="Nicholson C."/>
            <person name="Noirot C."/>
            <person name="O'Bleness M."/>
            <person name="Paule C.R."/>
            <person name="Poulain J."/>
            <person name="Prion F."/>
            <person name="Qin B."/>
            <person name="Qu C."/>
            <person name="Retzel E.F."/>
            <person name="Riddle C."/>
            <person name="Sallet E."/>
            <person name="Samain S."/>
            <person name="Samson N."/>
            <person name="Sanders I."/>
            <person name="Saurat O."/>
            <person name="Scarpelli C."/>
            <person name="Schiex T."/>
            <person name="Segurens B."/>
            <person name="Severin A.J."/>
            <person name="Sherrier D.J."/>
            <person name="Shi R."/>
            <person name="Sims S."/>
            <person name="Singer S.R."/>
            <person name="Sinharoy S."/>
            <person name="Sterck L."/>
            <person name="Viollet A."/>
            <person name="Wang B.B."/>
            <person name="Wang K."/>
            <person name="Wang M."/>
            <person name="Wang X."/>
            <person name="Warfsmann J."/>
            <person name="Weissenbach J."/>
            <person name="White D.D."/>
            <person name="White J.D."/>
            <person name="Wiley G.B."/>
            <person name="Wincker P."/>
            <person name="Xing Y."/>
            <person name="Yang L."/>
            <person name="Yao Z."/>
            <person name="Ying F."/>
            <person name="Zhai J."/>
            <person name="Zhou L."/>
            <person name="Zuber A."/>
            <person name="Denarie J."/>
            <person name="Dixon R.A."/>
            <person name="May G.D."/>
            <person name="Schwartz D.C."/>
            <person name="Rogers J."/>
            <person name="Quetier F."/>
            <person name="Town C.D."/>
            <person name="Roe B.A."/>
        </authorList>
    </citation>
    <scope>NUCLEOTIDE SEQUENCE [LARGE SCALE GENOMIC DNA]</scope>
    <source>
        <strain evidence="2">A17</strain>
        <strain evidence="3 4">cv. Jemalong A17</strain>
    </source>
</reference>
<evidence type="ECO:0000313" key="3">
    <source>
        <dbReference type="EnsemblPlants" id="KEH37841"/>
    </source>
</evidence>
<reference evidence="2 4" key="2">
    <citation type="journal article" date="2014" name="BMC Genomics">
        <title>An improved genome release (version Mt4.0) for the model legume Medicago truncatula.</title>
        <authorList>
            <person name="Tang H."/>
            <person name="Krishnakumar V."/>
            <person name="Bidwell S."/>
            <person name="Rosen B."/>
            <person name="Chan A."/>
            <person name="Zhou S."/>
            <person name="Gentzbittel L."/>
            <person name="Childs K.L."/>
            <person name="Yandell M."/>
            <person name="Gundlach H."/>
            <person name="Mayer K.F."/>
            <person name="Schwartz D.C."/>
            <person name="Town C.D."/>
        </authorList>
    </citation>
    <scope>GENOME REANNOTATION</scope>
    <source>
        <strain evidence="2">A17</strain>
        <strain evidence="3 4">cv. Jemalong A17</strain>
    </source>
</reference>
<feature type="transmembrane region" description="Helical" evidence="1">
    <location>
        <begin position="146"/>
        <end position="167"/>
    </location>
</feature>
<dbReference type="ExpressionAtlas" id="A0A072V893">
    <property type="expression patterns" value="differential"/>
</dbReference>
<organism evidence="2 4">
    <name type="scientific">Medicago truncatula</name>
    <name type="common">Barrel medic</name>
    <name type="synonym">Medicago tribuloides</name>
    <dbReference type="NCBI Taxonomy" id="3880"/>
    <lineage>
        <taxon>Eukaryota</taxon>
        <taxon>Viridiplantae</taxon>
        <taxon>Streptophyta</taxon>
        <taxon>Embryophyta</taxon>
        <taxon>Tracheophyta</taxon>
        <taxon>Spermatophyta</taxon>
        <taxon>Magnoliopsida</taxon>
        <taxon>eudicotyledons</taxon>
        <taxon>Gunneridae</taxon>
        <taxon>Pentapetalae</taxon>
        <taxon>rosids</taxon>
        <taxon>fabids</taxon>
        <taxon>Fabales</taxon>
        <taxon>Fabaceae</taxon>
        <taxon>Papilionoideae</taxon>
        <taxon>50 kb inversion clade</taxon>
        <taxon>NPAAA clade</taxon>
        <taxon>Hologalegina</taxon>
        <taxon>IRL clade</taxon>
        <taxon>Trifolieae</taxon>
        <taxon>Medicago</taxon>
    </lineage>
</organism>
<dbReference type="Proteomes" id="UP000002051">
    <property type="component" value="Chromosome 2"/>
</dbReference>
<dbReference type="HOGENOM" id="CLU_1172195_0_0_1"/>
<evidence type="ECO:0000313" key="2">
    <source>
        <dbReference type="EMBL" id="KEH37841.1"/>
    </source>
</evidence>
<dbReference type="AlphaFoldDB" id="A0A072V893"/>